<dbReference type="GO" id="GO:0003676">
    <property type="term" value="F:nucleic acid binding"/>
    <property type="evidence" value="ECO:0007669"/>
    <property type="project" value="InterPro"/>
</dbReference>
<evidence type="ECO:0000313" key="5">
    <source>
        <dbReference type="EMBL" id="RKD86524.1"/>
    </source>
</evidence>
<dbReference type="PROSITE" id="PS51192">
    <property type="entry name" value="HELICASE_ATP_BIND_1"/>
    <property type="match status" value="1"/>
</dbReference>
<dbReference type="Pfam" id="PF00271">
    <property type="entry name" value="Helicase_C"/>
    <property type="match status" value="1"/>
</dbReference>
<protein>
    <submittedName>
        <fullName evidence="5">DEAD/DEAH box helicase domain-containing protein</fullName>
    </submittedName>
</protein>
<keyword evidence="1" id="KW-0547">Nucleotide-binding</keyword>
<keyword evidence="5" id="KW-0347">Helicase</keyword>
<dbReference type="Gene3D" id="3.40.50.300">
    <property type="entry name" value="P-loop containing nucleotide triphosphate hydrolases"/>
    <property type="match status" value="2"/>
</dbReference>
<keyword evidence="5" id="KW-0378">Hydrolase</keyword>
<feature type="domain" description="Helicase ATP-binding" evidence="3">
    <location>
        <begin position="92"/>
        <end position="275"/>
    </location>
</feature>
<dbReference type="InterPro" id="IPR001650">
    <property type="entry name" value="Helicase_C-like"/>
</dbReference>
<dbReference type="CDD" id="cd18797">
    <property type="entry name" value="SF2_C_Hrq"/>
    <property type="match status" value="1"/>
</dbReference>
<gene>
    <name evidence="5" type="ORF">BC643_4222</name>
</gene>
<keyword evidence="2" id="KW-0067">ATP-binding</keyword>
<dbReference type="SMART" id="SM00490">
    <property type="entry name" value="HELICc"/>
    <property type="match status" value="1"/>
</dbReference>
<dbReference type="InterPro" id="IPR018973">
    <property type="entry name" value="MZB"/>
</dbReference>
<dbReference type="CDD" id="cd17923">
    <property type="entry name" value="DEXHc_Hrq1-like"/>
    <property type="match status" value="1"/>
</dbReference>
<dbReference type="GO" id="GO:0006289">
    <property type="term" value="P:nucleotide-excision repair"/>
    <property type="evidence" value="ECO:0007669"/>
    <property type="project" value="TreeGrafter"/>
</dbReference>
<evidence type="ECO:0000313" key="6">
    <source>
        <dbReference type="Proteomes" id="UP000283387"/>
    </source>
</evidence>
<dbReference type="GO" id="GO:0043138">
    <property type="term" value="F:3'-5' DNA helicase activity"/>
    <property type="evidence" value="ECO:0007669"/>
    <property type="project" value="TreeGrafter"/>
</dbReference>
<dbReference type="InterPro" id="IPR011545">
    <property type="entry name" value="DEAD/DEAH_box_helicase_dom"/>
</dbReference>
<reference evidence="5 6" key="1">
    <citation type="submission" date="2018-09" db="EMBL/GenBank/DDBJ databases">
        <title>Genomic Encyclopedia of Archaeal and Bacterial Type Strains, Phase II (KMG-II): from individual species to whole genera.</title>
        <authorList>
            <person name="Goeker M."/>
        </authorList>
    </citation>
    <scope>NUCLEOTIDE SEQUENCE [LARGE SCALE GENOMIC DNA]</scope>
    <source>
        <strain evidence="5 6">DSM 27148</strain>
    </source>
</reference>
<dbReference type="SMART" id="SM00487">
    <property type="entry name" value="DEXDc"/>
    <property type="match status" value="1"/>
</dbReference>
<sequence>MLPKLALENILRSRFGRKSKVIFVHSIPNERIMSNAVSRILMKHDERLLATRSLPSRPATFVDAPEKLHPDLKNWMQQQGYSQLYSHQAEMFEKAHAGKSVVITTGTASGKSLSFYLPVVQRILENPSRRVLFIYPTKALTKDQFRNIREFVAFFGENRIQAGIYDGDTSPNERSRIREQANIILTNPDMLNASFLPNHNKYGFPHLFANLDTIVIDELHAYRGAFGSHVSNVFRRLLRICDYHGNRPKFLCSSATIANPLELAENICHTPFEIVDRDGSAAPAKHIHFFQPEYLEKAKRKKAVTEELRGILPDLILSGVRSITFCQSRRETEIVTKETRDVLASDPMEYGIDMSDKISAYRGGYSPAERAKIEQDLVDGALLGVVSTNALELGIDIGSLDAVIMGGFPGTRASFWQQLGRAGRNGSEAHAIVMLKEKPLDQYVGNHPDWLLKTDSENAIIDRDNLYIQLSHIRAASAELPLTIDDIASFPDLGEIIPLLQKEGELVEQNNTYQWSGDISPAHEISLRNLTGDTIKVVDTEKQETITVVDLIQAKKEFYPGAIYLHDSVQYKSLQLDLESKTAFVKEVNSNYYTEPHKPGNIAILMEHENAKEHRINRFFGDVRVSVNVTGYKMVEFNTHQNLGFTELSEILKTQMETEACWVEIPDIVVRTFVATGKAPALEPNVPVGKIPRFDYSEGLVHCLKAAASMLVMATDSDLGGDIFSFVDMESKRTKYAVVLYDGYPGGLGFSEKVYDYVGQIIRNAGTLVKECSCKRGCPVCVGDARIDKSLILWALRNFYKELPSPISGVIGDGLNRSQESPLPKMKWMEVKTNWEELLQRFEQEDRFGAKFLTEVLRVEQTAEMVVLYLPSGILKIANNDTVIKGLKAELVHLVETPEVFTLSLRAGDETDHRKELKIRRMMGGKDGEEK</sequence>
<dbReference type="GO" id="GO:0005524">
    <property type="term" value="F:ATP binding"/>
    <property type="evidence" value="ECO:0007669"/>
    <property type="project" value="UniProtKB-KW"/>
</dbReference>
<name>A0A419VWJ6_9BACT</name>
<dbReference type="OrthoDB" id="9815222at2"/>
<evidence type="ECO:0000256" key="1">
    <source>
        <dbReference type="ARBA" id="ARBA00022741"/>
    </source>
</evidence>
<dbReference type="PANTHER" id="PTHR47957:SF3">
    <property type="entry name" value="ATP-DEPENDENT HELICASE HRQ1"/>
    <property type="match status" value="1"/>
</dbReference>
<evidence type="ECO:0000259" key="3">
    <source>
        <dbReference type="PROSITE" id="PS51192"/>
    </source>
</evidence>
<feature type="domain" description="Helicase C-terminal" evidence="4">
    <location>
        <begin position="311"/>
        <end position="488"/>
    </location>
</feature>
<dbReference type="Proteomes" id="UP000283387">
    <property type="component" value="Unassembled WGS sequence"/>
</dbReference>
<dbReference type="EMBL" id="RAPN01000004">
    <property type="protein sequence ID" value="RKD86524.1"/>
    <property type="molecule type" value="Genomic_DNA"/>
</dbReference>
<dbReference type="GO" id="GO:0036297">
    <property type="term" value="P:interstrand cross-link repair"/>
    <property type="evidence" value="ECO:0007669"/>
    <property type="project" value="TreeGrafter"/>
</dbReference>
<evidence type="ECO:0000256" key="2">
    <source>
        <dbReference type="ARBA" id="ARBA00022840"/>
    </source>
</evidence>
<organism evidence="5 6">
    <name type="scientific">Mangrovibacterium diazotrophicum</name>
    <dbReference type="NCBI Taxonomy" id="1261403"/>
    <lineage>
        <taxon>Bacteria</taxon>
        <taxon>Pseudomonadati</taxon>
        <taxon>Bacteroidota</taxon>
        <taxon>Bacteroidia</taxon>
        <taxon>Marinilabiliales</taxon>
        <taxon>Prolixibacteraceae</taxon>
        <taxon>Mangrovibacterium</taxon>
    </lineage>
</organism>
<comment type="caution">
    <text evidence="5">The sequence shown here is derived from an EMBL/GenBank/DDBJ whole genome shotgun (WGS) entry which is preliminary data.</text>
</comment>
<accession>A0A419VWJ6</accession>
<dbReference type="Pfam" id="PF00270">
    <property type="entry name" value="DEAD"/>
    <property type="match status" value="1"/>
</dbReference>
<keyword evidence="6" id="KW-1185">Reference proteome</keyword>
<dbReference type="PROSITE" id="PS51194">
    <property type="entry name" value="HELICASE_CTER"/>
    <property type="match status" value="1"/>
</dbReference>
<dbReference type="AlphaFoldDB" id="A0A419VWJ6"/>
<dbReference type="SUPFAM" id="SSF52540">
    <property type="entry name" value="P-loop containing nucleoside triphosphate hydrolases"/>
    <property type="match status" value="1"/>
</dbReference>
<dbReference type="InterPro" id="IPR014001">
    <property type="entry name" value="Helicase_ATP-bd"/>
</dbReference>
<dbReference type="InterPro" id="IPR027417">
    <property type="entry name" value="P-loop_NTPase"/>
</dbReference>
<dbReference type="PANTHER" id="PTHR47957">
    <property type="entry name" value="ATP-DEPENDENT HELICASE HRQ1"/>
    <property type="match status" value="1"/>
</dbReference>
<dbReference type="Pfam" id="PF09369">
    <property type="entry name" value="MZB"/>
    <property type="match status" value="1"/>
</dbReference>
<proteinExistence type="predicted"/>
<evidence type="ECO:0000259" key="4">
    <source>
        <dbReference type="PROSITE" id="PS51194"/>
    </source>
</evidence>